<feature type="region of interest" description="Disordered" evidence="1">
    <location>
        <begin position="114"/>
        <end position="161"/>
    </location>
</feature>
<feature type="compositionally biased region" description="Low complexity" evidence="1">
    <location>
        <begin position="128"/>
        <end position="161"/>
    </location>
</feature>
<organism evidence="2 3">
    <name type="scientific">Prorocentrum cordatum</name>
    <dbReference type="NCBI Taxonomy" id="2364126"/>
    <lineage>
        <taxon>Eukaryota</taxon>
        <taxon>Sar</taxon>
        <taxon>Alveolata</taxon>
        <taxon>Dinophyceae</taxon>
        <taxon>Prorocentrales</taxon>
        <taxon>Prorocentraceae</taxon>
        <taxon>Prorocentrum</taxon>
    </lineage>
</organism>
<name>A0ABN9TTJ0_9DINO</name>
<dbReference type="EMBL" id="CAUYUJ010015070">
    <property type="protein sequence ID" value="CAK0849550.1"/>
    <property type="molecule type" value="Genomic_DNA"/>
</dbReference>
<sequence length="299" mass="33399">MVVAARLDFVLGMVETGAQVMFSYLPNADSGKLKVKILIRETGQPPCVLFTTHGVEQVQFLRQLVSSFSVVDRGHKHTDGTMELCMWFTPHKSVLLRHDAAEFTPSCEGRSPFRRGLPLHGRVRRGTPLPSRAPSPRSRSCSSAPEAEDMPSAAAEAGASSTAHTWERKIKADKWVEHQELLLARAVAMFQYECAQIAEKEGVSQATVSFEVLSRAIEKFPKKVLKDSCYFVESFGNEVPEESWIYAVRGLEAIWTPGEPIPYQEVLHSMFLPFVAKIQMLGYSSCKHIAGTWKLTVTW</sequence>
<evidence type="ECO:0000256" key="1">
    <source>
        <dbReference type="SAM" id="MobiDB-lite"/>
    </source>
</evidence>
<keyword evidence="3" id="KW-1185">Reference proteome</keyword>
<dbReference type="Proteomes" id="UP001189429">
    <property type="component" value="Unassembled WGS sequence"/>
</dbReference>
<evidence type="ECO:0000313" key="3">
    <source>
        <dbReference type="Proteomes" id="UP001189429"/>
    </source>
</evidence>
<accession>A0ABN9TTJ0</accession>
<protein>
    <submittedName>
        <fullName evidence="2">Uncharacterized protein</fullName>
    </submittedName>
</protein>
<evidence type="ECO:0000313" key="2">
    <source>
        <dbReference type="EMBL" id="CAK0849550.1"/>
    </source>
</evidence>
<comment type="caution">
    <text evidence="2">The sequence shown here is derived from an EMBL/GenBank/DDBJ whole genome shotgun (WGS) entry which is preliminary data.</text>
</comment>
<proteinExistence type="predicted"/>
<reference evidence="2" key="1">
    <citation type="submission" date="2023-10" db="EMBL/GenBank/DDBJ databases">
        <authorList>
            <person name="Chen Y."/>
            <person name="Shah S."/>
            <person name="Dougan E. K."/>
            <person name="Thang M."/>
            <person name="Chan C."/>
        </authorList>
    </citation>
    <scope>NUCLEOTIDE SEQUENCE [LARGE SCALE GENOMIC DNA]</scope>
</reference>
<gene>
    <name evidence="2" type="ORF">PCOR1329_LOCUS42214</name>
</gene>